<dbReference type="RefSeq" id="WP_011610528.1">
    <property type="nucleotide sequence ID" value="NC_008312.1"/>
</dbReference>
<dbReference type="AlphaFoldDB" id="Q118D9"/>
<dbReference type="KEGG" id="ter:Tery_0701"/>
<organism evidence="4">
    <name type="scientific">Trichodesmium erythraeum (strain IMS101)</name>
    <dbReference type="NCBI Taxonomy" id="203124"/>
    <lineage>
        <taxon>Bacteria</taxon>
        <taxon>Bacillati</taxon>
        <taxon>Cyanobacteriota</taxon>
        <taxon>Cyanophyceae</taxon>
        <taxon>Oscillatoriophycideae</taxon>
        <taxon>Oscillatoriales</taxon>
        <taxon>Microcoleaceae</taxon>
        <taxon>Trichodesmium</taxon>
    </lineage>
</organism>
<dbReference type="HOGENOM" id="CLU_851755_0_0_3"/>
<dbReference type="InterPro" id="IPR051128">
    <property type="entry name" value="EgtD_Methyltrsf_superfamily"/>
</dbReference>
<dbReference type="Gene3D" id="3.40.50.150">
    <property type="entry name" value="Vaccinia Virus protein VP39"/>
    <property type="match status" value="1"/>
</dbReference>
<reference evidence="4" key="1">
    <citation type="submission" date="2006-06" db="EMBL/GenBank/DDBJ databases">
        <title>Complete sequence of Trichodesmium erythraeum IMS101.</title>
        <authorList>
            <consortium name="US DOE Joint Genome Institute"/>
            <person name="Copeland A."/>
            <person name="Lucas S."/>
            <person name="Lapidus A."/>
            <person name="Barry K."/>
            <person name="Detter J.C."/>
            <person name="Glavina del Rio T."/>
            <person name="Hammon N."/>
            <person name="Israni S."/>
            <person name="Dalin E."/>
            <person name="Tice H."/>
            <person name="Pitluck S."/>
            <person name="Kiss H."/>
            <person name="Munk A.C."/>
            <person name="Brettin T."/>
            <person name="Bruce D."/>
            <person name="Han C."/>
            <person name="Tapia R."/>
            <person name="Gilna P."/>
            <person name="Schmutz J."/>
            <person name="Larimer F."/>
            <person name="Land M."/>
            <person name="Hauser L."/>
            <person name="Kyrpides N."/>
            <person name="Kim E."/>
            <person name="Richardson P."/>
        </authorList>
    </citation>
    <scope>NUCLEOTIDE SEQUENCE [LARGE SCALE GENOMIC DNA]</scope>
    <source>
        <strain evidence="4">IMS101</strain>
    </source>
</reference>
<dbReference type="PANTHER" id="PTHR43397:SF1">
    <property type="entry name" value="ERGOTHIONEINE BIOSYNTHESIS PROTEIN 1"/>
    <property type="match status" value="1"/>
</dbReference>
<dbReference type="eggNOG" id="COG4301">
    <property type="taxonomic scope" value="Bacteria"/>
</dbReference>
<dbReference type="InterPro" id="IPR017804">
    <property type="entry name" value="MeTrfase_EgtD-like"/>
</dbReference>
<protein>
    <recommendedName>
        <fullName evidence="3">Histidine-specific methyltransferase SAM-dependent domain-containing protein</fullName>
    </recommendedName>
</protein>
<dbReference type="InterPro" id="IPR029063">
    <property type="entry name" value="SAM-dependent_MTases_sf"/>
</dbReference>
<dbReference type="OrthoDB" id="516311at2"/>
<gene>
    <name evidence="4" type="ordered locus">Tery_0701</name>
</gene>
<dbReference type="PANTHER" id="PTHR43397">
    <property type="entry name" value="ERGOTHIONEINE BIOSYNTHESIS PROTEIN 1"/>
    <property type="match status" value="1"/>
</dbReference>
<dbReference type="EMBL" id="CP000393">
    <property type="protein sequence ID" value="ABG50135.1"/>
    <property type="molecule type" value="Genomic_DNA"/>
</dbReference>
<sequence>MSATFEQVFVHPSQFPDQVYQDYLVSFSGKKINHKFHYDSVKQSQKWLKIHQEYSPSQNDRNCVDTYKKCFQKTAETLDKFSSLQLIGLGSGGGTKDSLLLSYLSNKRRELTYYPLDVSLSLAIISAQKARSSFPELSVQPIVCDLLHSDNLMLQIQKRSEQERRIITFFGMIPNFHPQEIFPILNNFLVEGDLLLLSANLAPGSDYVQGIEKIMAQYNNNLTKDWLTTVLEDVGVNRENGSIKFRIKDDEEKPDLKRVNADFELNNDVTFKLDNQLIEWKSGDKIGLFFSYRYTTAKLQEILSSYGINMLNYWESANQEEGVYLCQKSI</sequence>
<feature type="domain" description="Histidine-specific methyltransferase SAM-dependent" evidence="3">
    <location>
        <begin position="29"/>
        <end position="328"/>
    </location>
</feature>
<evidence type="ECO:0000313" key="4">
    <source>
        <dbReference type="EMBL" id="ABG50135.1"/>
    </source>
</evidence>
<dbReference type="PIRSF" id="PIRSF018005">
    <property type="entry name" value="UCP018005"/>
    <property type="match status" value="1"/>
</dbReference>
<dbReference type="GO" id="GO:0008168">
    <property type="term" value="F:methyltransferase activity"/>
    <property type="evidence" value="ECO:0007669"/>
    <property type="project" value="UniProtKB-KW"/>
</dbReference>
<proteinExistence type="predicted"/>
<evidence type="ECO:0000256" key="2">
    <source>
        <dbReference type="ARBA" id="ARBA00022679"/>
    </source>
</evidence>
<evidence type="ECO:0000259" key="3">
    <source>
        <dbReference type="Pfam" id="PF10017"/>
    </source>
</evidence>
<keyword evidence="1" id="KW-0489">Methyltransferase</keyword>
<dbReference type="InterPro" id="IPR019257">
    <property type="entry name" value="MeTrfase_dom"/>
</dbReference>
<dbReference type="GO" id="GO:0032259">
    <property type="term" value="P:methylation"/>
    <property type="evidence" value="ECO:0007669"/>
    <property type="project" value="UniProtKB-KW"/>
</dbReference>
<keyword evidence="2" id="KW-0808">Transferase</keyword>
<dbReference type="STRING" id="203124.Tery_0701"/>
<dbReference type="Pfam" id="PF10017">
    <property type="entry name" value="Methyltransf_33"/>
    <property type="match status" value="1"/>
</dbReference>
<accession>Q118D9</accession>
<name>Q118D9_TRIEI</name>
<evidence type="ECO:0000256" key="1">
    <source>
        <dbReference type="ARBA" id="ARBA00022603"/>
    </source>
</evidence>